<evidence type="ECO:0000313" key="2">
    <source>
        <dbReference type="Proteomes" id="UP001270362"/>
    </source>
</evidence>
<reference evidence="1" key="2">
    <citation type="submission" date="2023-06" db="EMBL/GenBank/DDBJ databases">
        <authorList>
            <consortium name="Lawrence Berkeley National Laboratory"/>
            <person name="Haridas S."/>
            <person name="Hensen N."/>
            <person name="Bonometti L."/>
            <person name="Westerberg I."/>
            <person name="Brannstrom I.O."/>
            <person name="Guillou S."/>
            <person name="Cros-Aarteil S."/>
            <person name="Calhoun S."/>
            <person name="Kuo A."/>
            <person name="Mondo S."/>
            <person name="Pangilinan J."/>
            <person name="Riley R."/>
            <person name="Labutti K."/>
            <person name="Andreopoulos B."/>
            <person name="Lipzen A."/>
            <person name="Chen C."/>
            <person name="Yanf M."/>
            <person name="Daum C."/>
            <person name="Ng V."/>
            <person name="Clum A."/>
            <person name="Steindorff A."/>
            <person name="Ohm R."/>
            <person name="Martin F."/>
            <person name="Silar P."/>
            <person name="Natvig D."/>
            <person name="Lalanne C."/>
            <person name="Gautier V."/>
            <person name="Ament-Velasquez S.L."/>
            <person name="Kruys A."/>
            <person name="Hutchinson M.I."/>
            <person name="Powell A.J."/>
            <person name="Barry K."/>
            <person name="Miller A.N."/>
            <person name="Grigoriev I.V."/>
            <person name="Debuchy R."/>
            <person name="Gladieux P."/>
            <person name="Thoren M.H."/>
            <person name="Johannesson H."/>
        </authorList>
    </citation>
    <scope>NUCLEOTIDE SEQUENCE</scope>
    <source>
        <strain evidence="1">CBS 314.62</strain>
    </source>
</reference>
<organism evidence="1 2">
    <name type="scientific">Podospora appendiculata</name>
    <dbReference type="NCBI Taxonomy" id="314037"/>
    <lineage>
        <taxon>Eukaryota</taxon>
        <taxon>Fungi</taxon>
        <taxon>Dikarya</taxon>
        <taxon>Ascomycota</taxon>
        <taxon>Pezizomycotina</taxon>
        <taxon>Sordariomycetes</taxon>
        <taxon>Sordariomycetidae</taxon>
        <taxon>Sordariales</taxon>
        <taxon>Podosporaceae</taxon>
        <taxon>Podospora</taxon>
    </lineage>
</organism>
<evidence type="ECO:0000313" key="1">
    <source>
        <dbReference type="EMBL" id="KAK3686046.1"/>
    </source>
</evidence>
<dbReference type="AlphaFoldDB" id="A0AAE0X6E6"/>
<sequence length="103" mass="11707">MIYYPHGSLVLFLVVVMKSVTAWRGWLVSGRPLRVSTRAQQRERHRNTVWTPSVSPATRVPGTSSSDVSSYAMVWARLLDSRGRCCQPTRYPPVLPSVELHRL</sequence>
<protein>
    <submittedName>
        <fullName evidence="1">Uncharacterized protein</fullName>
    </submittedName>
</protein>
<comment type="caution">
    <text evidence="1">The sequence shown here is derived from an EMBL/GenBank/DDBJ whole genome shotgun (WGS) entry which is preliminary data.</text>
</comment>
<proteinExistence type="predicted"/>
<accession>A0AAE0X6E6</accession>
<dbReference type="Proteomes" id="UP001270362">
    <property type="component" value="Unassembled WGS sequence"/>
</dbReference>
<reference evidence="1" key="1">
    <citation type="journal article" date="2023" name="Mol. Phylogenet. Evol.">
        <title>Genome-scale phylogeny and comparative genomics of the fungal order Sordariales.</title>
        <authorList>
            <person name="Hensen N."/>
            <person name="Bonometti L."/>
            <person name="Westerberg I."/>
            <person name="Brannstrom I.O."/>
            <person name="Guillou S."/>
            <person name="Cros-Aarteil S."/>
            <person name="Calhoun S."/>
            <person name="Haridas S."/>
            <person name="Kuo A."/>
            <person name="Mondo S."/>
            <person name="Pangilinan J."/>
            <person name="Riley R."/>
            <person name="LaButti K."/>
            <person name="Andreopoulos B."/>
            <person name="Lipzen A."/>
            <person name="Chen C."/>
            <person name="Yan M."/>
            <person name="Daum C."/>
            <person name="Ng V."/>
            <person name="Clum A."/>
            <person name="Steindorff A."/>
            <person name="Ohm R.A."/>
            <person name="Martin F."/>
            <person name="Silar P."/>
            <person name="Natvig D.O."/>
            <person name="Lalanne C."/>
            <person name="Gautier V."/>
            <person name="Ament-Velasquez S.L."/>
            <person name="Kruys A."/>
            <person name="Hutchinson M.I."/>
            <person name="Powell A.J."/>
            <person name="Barry K."/>
            <person name="Miller A.N."/>
            <person name="Grigoriev I.V."/>
            <person name="Debuchy R."/>
            <person name="Gladieux P."/>
            <person name="Hiltunen Thoren M."/>
            <person name="Johannesson H."/>
        </authorList>
    </citation>
    <scope>NUCLEOTIDE SEQUENCE</scope>
    <source>
        <strain evidence="1">CBS 314.62</strain>
    </source>
</reference>
<dbReference type="EMBL" id="JAULSO010000003">
    <property type="protein sequence ID" value="KAK3686046.1"/>
    <property type="molecule type" value="Genomic_DNA"/>
</dbReference>
<gene>
    <name evidence="1" type="ORF">B0T22DRAFT_239930</name>
</gene>
<name>A0AAE0X6E6_9PEZI</name>
<keyword evidence="2" id="KW-1185">Reference proteome</keyword>